<evidence type="ECO:0000256" key="7">
    <source>
        <dbReference type="SAM" id="Phobius"/>
    </source>
</evidence>
<dbReference type="InterPro" id="IPR017475">
    <property type="entry name" value="EPS_sugar_tfrase"/>
</dbReference>
<evidence type="ECO:0000256" key="4">
    <source>
        <dbReference type="ARBA" id="ARBA00022692"/>
    </source>
</evidence>
<gene>
    <name evidence="9" type="ORF">GBA65_18910</name>
</gene>
<dbReference type="PANTHER" id="PTHR30576">
    <property type="entry name" value="COLANIC BIOSYNTHESIS UDP-GLUCOSE LIPID CARRIER TRANSFERASE"/>
    <property type="match status" value="1"/>
</dbReference>
<reference evidence="9 10" key="1">
    <citation type="submission" date="2019-10" db="EMBL/GenBank/DDBJ databases">
        <title>Rubrobacter sp nov SCSIO 52915 isolated from a deep-sea sediment in the South China Sea.</title>
        <authorList>
            <person name="Chen R.W."/>
        </authorList>
    </citation>
    <scope>NUCLEOTIDE SEQUENCE [LARGE SCALE GENOMIC DNA]</scope>
    <source>
        <strain evidence="9 10">SCSIO 52915</strain>
    </source>
</reference>
<evidence type="ECO:0000313" key="9">
    <source>
        <dbReference type="EMBL" id="QIN80245.1"/>
    </source>
</evidence>
<dbReference type="AlphaFoldDB" id="A0A6G8Q1C8"/>
<proteinExistence type="inferred from homology"/>
<sequence length="372" mass="41155">MGRGAPGLRVGDLRGERLRAREILLSALVALAVSGSLRTLYERAIERVYSRGLGRAPTILVGEPASRARVREVMETKPGSYVCVGEMDLSDEGGVDLAGLRAMLDRTGARNVVLSGAEKLGDAEFLNLLRSMRLRKVRVEVVPGAVTLMGSTPVLSENMGLPLLEVGYPRLDNTQRALKRMLDVAGSALGLLVLSPLLLGVAALIKFTSPGPVFFKQKRVGADEKVFLCYKFRSMYSDAEARQAELEAKNEADGAIFKMQNDPRVTPIGRFIRRWSIDELPQLINVLKGEMSLVGPRPLPIRDFEKMTERHKMRLAAIPGCSGYWQISGRSNLSFEDMVRLDLYYIENWSLGLDVKIILKTVRAVVRHEGAY</sequence>
<evidence type="ECO:0000256" key="3">
    <source>
        <dbReference type="ARBA" id="ARBA00022679"/>
    </source>
</evidence>
<evidence type="ECO:0000256" key="6">
    <source>
        <dbReference type="ARBA" id="ARBA00023136"/>
    </source>
</evidence>
<keyword evidence="6 7" id="KW-0472">Membrane</keyword>
<dbReference type="RefSeq" id="WP_166397917.1">
    <property type="nucleotide sequence ID" value="NZ_CP045121.1"/>
</dbReference>
<dbReference type="GO" id="GO:0016020">
    <property type="term" value="C:membrane"/>
    <property type="evidence" value="ECO:0007669"/>
    <property type="project" value="UniProtKB-SubCell"/>
</dbReference>
<dbReference type="Pfam" id="PF02397">
    <property type="entry name" value="Bac_transf"/>
    <property type="match status" value="1"/>
</dbReference>
<accession>A0A6G8Q1C8</accession>
<protein>
    <submittedName>
        <fullName evidence="9">Exopolysaccharide biosynthesis polyprenyl glycosylphosphotransferase</fullName>
    </submittedName>
</protein>
<feature type="transmembrane region" description="Helical" evidence="7">
    <location>
        <begin position="184"/>
        <end position="205"/>
    </location>
</feature>
<feature type="domain" description="Bacterial sugar transferase" evidence="8">
    <location>
        <begin position="179"/>
        <end position="366"/>
    </location>
</feature>
<keyword evidence="5 7" id="KW-1133">Transmembrane helix</keyword>
<evidence type="ECO:0000256" key="5">
    <source>
        <dbReference type="ARBA" id="ARBA00022989"/>
    </source>
</evidence>
<keyword evidence="3 9" id="KW-0808">Transferase</keyword>
<dbReference type="GO" id="GO:0016780">
    <property type="term" value="F:phosphotransferase activity, for other substituted phosphate groups"/>
    <property type="evidence" value="ECO:0007669"/>
    <property type="project" value="TreeGrafter"/>
</dbReference>
<comment type="subcellular location">
    <subcellularLocation>
        <location evidence="1">Membrane</location>
        <topology evidence="1">Multi-pass membrane protein</topology>
    </subcellularLocation>
</comment>
<evidence type="ECO:0000256" key="2">
    <source>
        <dbReference type="ARBA" id="ARBA00006464"/>
    </source>
</evidence>
<keyword evidence="10" id="KW-1185">Reference proteome</keyword>
<dbReference type="KEGG" id="rmar:GBA65_18910"/>
<name>A0A6G8Q1C8_9ACTN</name>
<keyword evidence="4 7" id="KW-0812">Transmembrane</keyword>
<evidence type="ECO:0000259" key="8">
    <source>
        <dbReference type="Pfam" id="PF02397"/>
    </source>
</evidence>
<dbReference type="PANTHER" id="PTHR30576:SF10">
    <property type="entry name" value="SLL5057 PROTEIN"/>
    <property type="match status" value="1"/>
</dbReference>
<dbReference type="NCBIfam" id="TIGR03025">
    <property type="entry name" value="EPS_sugtrans"/>
    <property type="match status" value="1"/>
</dbReference>
<dbReference type="InterPro" id="IPR003362">
    <property type="entry name" value="Bact_transf"/>
</dbReference>
<evidence type="ECO:0000256" key="1">
    <source>
        <dbReference type="ARBA" id="ARBA00004141"/>
    </source>
</evidence>
<comment type="similarity">
    <text evidence="2">Belongs to the bacterial sugar transferase family.</text>
</comment>
<evidence type="ECO:0000313" key="10">
    <source>
        <dbReference type="Proteomes" id="UP000502706"/>
    </source>
</evidence>
<dbReference type="EMBL" id="CP045121">
    <property type="protein sequence ID" value="QIN80245.1"/>
    <property type="molecule type" value="Genomic_DNA"/>
</dbReference>
<dbReference type="Proteomes" id="UP000502706">
    <property type="component" value="Chromosome"/>
</dbReference>
<organism evidence="9 10">
    <name type="scientific">Rubrobacter marinus</name>
    <dbReference type="NCBI Taxonomy" id="2653852"/>
    <lineage>
        <taxon>Bacteria</taxon>
        <taxon>Bacillati</taxon>
        <taxon>Actinomycetota</taxon>
        <taxon>Rubrobacteria</taxon>
        <taxon>Rubrobacterales</taxon>
        <taxon>Rubrobacteraceae</taxon>
        <taxon>Rubrobacter</taxon>
    </lineage>
</organism>